<organism evidence="1 2">
    <name type="scientific">Taklimakanibacter albus</name>
    <dbReference type="NCBI Taxonomy" id="2800327"/>
    <lineage>
        <taxon>Bacteria</taxon>
        <taxon>Pseudomonadati</taxon>
        <taxon>Pseudomonadota</taxon>
        <taxon>Alphaproteobacteria</taxon>
        <taxon>Hyphomicrobiales</taxon>
        <taxon>Aestuariivirgaceae</taxon>
        <taxon>Taklimakanibacter</taxon>
    </lineage>
</organism>
<dbReference type="EMBL" id="JAENHL010000006">
    <property type="protein sequence ID" value="MBK1865887.1"/>
    <property type="molecule type" value="Genomic_DNA"/>
</dbReference>
<proteinExistence type="predicted"/>
<sequence length="206" mass="22331">MPSPELTSTVSATVAYLLSFGLAGAGCLAAMERFAPLLPSYILLMFLGLAVPDSTTLALTIGVTTFGSLIGGLGWFVIGWALGPERARAVVARYGKYILLKIPLYDRLTDAYRRHHFWVTLSGQIIPAARLYLPLPAGVLRLDPRIFLAATTLGCLIWNAPFVYLGYSLRSGGRDPIQTGFWASIALLALEGAILLLLRYRKKASS</sequence>
<dbReference type="Proteomes" id="UP000616151">
    <property type="component" value="Unassembled WGS sequence"/>
</dbReference>
<reference evidence="1" key="1">
    <citation type="submission" date="2021-01" db="EMBL/GenBank/DDBJ databases">
        <authorList>
            <person name="Sun Q."/>
        </authorList>
    </citation>
    <scope>NUCLEOTIDE SEQUENCE</scope>
    <source>
        <strain evidence="1">YIM B02566</strain>
    </source>
</reference>
<evidence type="ECO:0000313" key="2">
    <source>
        <dbReference type="Proteomes" id="UP000616151"/>
    </source>
</evidence>
<evidence type="ECO:0000313" key="1">
    <source>
        <dbReference type="EMBL" id="MBK1865887.1"/>
    </source>
</evidence>
<protein>
    <submittedName>
        <fullName evidence="1">DedA family protein</fullName>
    </submittedName>
</protein>
<name>A0ACC5QZQ8_9HYPH</name>
<accession>A0ACC5QZQ8</accession>
<comment type="caution">
    <text evidence="1">The sequence shown here is derived from an EMBL/GenBank/DDBJ whole genome shotgun (WGS) entry which is preliminary data.</text>
</comment>
<gene>
    <name evidence="1" type="ORF">JHL16_05950</name>
</gene>
<keyword evidence="2" id="KW-1185">Reference proteome</keyword>